<dbReference type="PANTHER" id="PTHR42912">
    <property type="entry name" value="METHYLTRANSFERASE"/>
    <property type="match status" value="1"/>
</dbReference>
<dbReference type="GO" id="GO:0032259">
    <property type="term" value="P:methylation"/>
    <property type="evidence" value="ECO:0007669"/>
    <property type="project" value="UniProtKB-KW"/>
</dbReference>
<comment type="caution">
    <text evidence="2">The sequence shown here is derived from an EMBL/GenBank/DDBJ whole genome shotgun (WGS) entry which is preliminary data.</text>
</comment>
<protein>
    <submittedName>
        <fullName evidence="2">S-adenosylmethionine-diacylgycerolhomoserine-N-methyltransferase</fullName>
    </submittedName>
</protein>
<name>A0A7W6DNW2_9RHOB</name>
<dbReference type="PANTHER" id="PTHR42912:SF99">
    <property type="entry name" value="METHYLTRANSFERASE TYPE 12 DOMAIN-CONTAINING PROTEIN"/>
    <property type="match status" value="1"/>
</dbReference>
<dbReference type="Proteomes" id="UP000541426">
    <property type="component" value="Unassembled WGS sequence"/>
</dbReference>
<evidence type="ECO:0000313" key="2">
    <source>
        <dbReference type="EMBL" id="MBB3984162.1"/>
    </source>
</evidence>
<dbReference type="EMBL" id="JACIEJ010000001">
    <property type="protein sequence ID" value="MBB3984162.1"/>
    <property type="molecule type" value="Genomic_DNA"/>
</dbReference>
<dbReference type="Gene3D" id="3.40.50.150">
    <property type="entry name" value="Vaccinia Virus protein VP39"/>
    <property type="match status" value="1"/>
</dbReference>
<dbReference type="InterPro" id="IPR050508">
    <property type="entry name" value="Methyltransf_Superfamily"/>
</dbReference>
<dbReference type="InterPro" id="IPR029063">
    <property type="entry name" value="SAM-dependent_MTases_sf"/>
</dbReference>
<dbReference type="RefSeq" id="WP_183962773.1">
    <property type="nucleotide sequence ID" value="NZ_BAABBZ010000012.1"/>
</dbReference>
<dbReference type="Pfam" id="PF13649">
    <property type="entry name" value="Methyltransf_25"/>
    <property type="match status" value="1"/>
</dbReference>
<proteinExistence type="predicted"/>
<organism evidence="2 3">
    <name type="scientific">Sagittula marina</name>
    <dbReference type="NCBI Taxonomy" id="943940"/>
    <lineage>
        <taxon>Bacteria</taxon>
        <taxon>Pseudomonadati</taxon>
        <taxon>Pseudomonadota</taxon>
        <taxon>Alphaproteobacteria</taxon>
        <taxon>Rhodobacterales</taxon>
        <taxon>Roseobacteraceae</taxon>
        <taxon>Sagittula</taxon>
    </lineage>
</organism>
<keyword evidence="3" id="KW-1185">Reference proteome</keyword>
<dbReference type="InterPro" id="IPR041698">
    <property type="entry name" value="Methyltransf_25"/>
</dbReference>
<accession>A0A7W6DNW2</accession>
<dbReference type="GO" id="GO:0008168">
    <property type="term" value="F:methyltransferase activity"/>
    <property type="evidence" value="ECO:0007669"/>
    <property type="project" value="UniProtKB-KW"/>
</dbReference>
<sequence>MSHIADHGQLMDNTYRTQRLFYDATRKYYLLGRDHLLDQMQVSPDDRILEVACGTGRNLAVMKQRHPHARLYGLDISQQMLRSARRKLGLKARLARADACAFDPQTLFDVPSFDHIVFSYSLSMIPDWQGALDEAARHLAPGGTLHIIDFGDQGALPRWTKRGLRAWLARFHVTPRDALPIALQNLPRHGGVLLQDGLFRRYAYYARLERRT</sequence>
<dbReference type="CDD" id="cd02440">
    <property type="entry name" value="AdoMet_MTases"/>
    <property type="match status" value="1"/>
</dbReference>
<reference evidence="2 3" key="1">
    <citation type="submission" date="2020-08" db="EMBL/GenBank/DDBJ databases">
        <title>Genomic Encyclopedia of Type Strains, Phase IV (KMG-IV): sequencing the most valuable type-strain genomes for metagenomic binning, comparative biology and taxonomic classification.</title>
        <authorList>
            <person name="Goeker M."/>
        </authorList>
    </citation>
    <scope>NUCLEOTIDE SEQUENCE [LARGE SCALE GENOMIC DNA]</scope>
    <source>
        <strain evidence="2 3">DSM 102235</strain>
    </source>
</reference>
<evidence type="ECO:0000313" key="3">
    <source>
        <dbReference type="Proteomes" id="UP000541426"/>
    </source>
</evidence>
<feature type="domain" description="Methyltransferase" evidence="1">
    <location>
        <begin position="48"/>
        <end position="143"/>
    </location>
</feature>
<dbReference type="AlphaFoldDB" id="A0A7W6DNW2"/>
<keyword evidence="2" id="KW-0489">Methyltransferase</keyword>
<evidence type="ECO:0000259" key="1">
    <source>
        <dbReference type="Pfam" id="PF13649"/>
    </source>
</evidence>
<keyword evidence="2" id="KW-0808">Transferase</keyword>
<gene>
    <name evidence="2" type="ORF">GGQ68_000473</name>
</gene>
<dbReference type="SUPFAM" id="SSF53335">
    <property type="entry name" value="S-adenosyl-L-methionine-dependent methyltransferases"/>
    <property type="match status" value="1"/>
</dbReference>